<dbReference type="Pfam" id="PF00005">
    <property type="entry name" value="ABC_tran"/>
    <property type="match status" value="1"/>
</dbReference>
<feature type="domain" description="ABC transporter" evidence="5">
    <location>
        <begin position="23"/>
        <end position="267"/>
    </location>
</feature>
<dbReference type="PANTHER" id="PTHR42734:SF17">
    <property type="entry name" value="METAL TRANSPORT SYSTEM ATP-BINDING PROTEIN TM_0124-RELATED"/>
    <property type="match status" value="1"/>
</dbReference>
<comment type="similarity">
    <text evidence="1">Belongs to the ABC transporter superfamily.</text>
</comment>
<dbReference type="SMART" id="SM00382">
    <property type="entry name" value="AAA"/>
    <property type="match status" value="1"/>
</dbReference>
<dbReference type="InterPro" id="IPR050153">
    <property type="entry name" value="Metal_Ion_Import_ABC"/>
</dbReference>
<dbReference type="Gene3D" id="3.40.50.300">
    <property type="entry name" value="P-loop containing nucleotide triphosphate hydrolases"/>
    <property type="match status" value="1"/>
</dbReference>
<dbReference type="InterPro" id="IPR003593">
    <property type="entry name" value="AAA+_ATPase"/>
</dbReference>
<keyword evidence="3" id="KW-0547">Nucleotide-binding</keyword>
<dbReference type="InterPro" id="IPR027417">
    <property type="entry name" value="P-loop_NTPase"/>
</dbReference>
<dbReference type="PANTHER" id="PTHR42734">
    <property type="entry name" value="METAL TRANSPORT SYSTEM ATP-BINDING PROTEIN TM_0124-RELATED"/>
    <property type="match status" value="1"/>
</dbReference>
<dbReference type="SUPFAM" id="SSF52540">
    <property type="entry name" value="P-loop containing nucleoside triphosphate hydrolases"/>
    <property type="match status" value="1"/>
</dbReference>
<dbReference type="EMBL" id="FONH01000024">
    <property type="protein sequence ID" value="SFF52537.1"/>
    <property type="molecule type" value="Genomic_DNA"/>
</dbReference>
<organism evidence="6 7">
    <name type="scientific">Dyella marensis</name>
    <dbReference type="NCBI Taxonomy" id="500610"/>
    <lineage>
        <taxon>Bacteria</taxon>
        <taxon>Pseudomonadati</taxon>
        <taxon>Pseudomonadota</taxon>
        <taxon>Gammaproteobacteria</taxon>
        <taxon>Lysobacterales</taxon>
        <taxon>Rhodanobacteraceae</taxon>
        <taxon>Dyella</taxon>
    </lineage>
</organism>
<protein>
    <submittedName>
        <fullName evidence="6">Iron complex transport system ATP-binding protein</fullName>
    </submittedName>
</protein>
<dbReference type="STRING" id="500610.SAMN02799615_03987"/>
<dbReference type="GO" id="GO:0016887">
    <property type="term" value="F:ATP hydrolysis activity"/>
    <property type="evidence" value="ECO:0007669"/>
    <property type="project" value="InterPro"/>
</dbReference>
<evidence type="ECO:0000313" key="7">
    <source>
        <dbReference type="Proteomes" id="UP000199477"/>
    </source>
</evidence>
<evidence type="ECO:0000259" key="5">
    <source>
        <dbReference type="PROSITE" id="PS50893"/>
    </source>
</evidence>
<evidence type="ECO:0000256" key="3">
    <source>
        <dbReference type="ARBA" id="ARBA00022741"/>
    </source>
</evidence>
<gene>
    <name evidence="6" type="ORF">SAMN02799615_03987</name>
</gene>
<evidence type="ECO:0000313" key="6">
    <source>
        <dbReference type="EMBL" id="SFF52537.1"/>
    </source>
</evidence>
<keyword evidence="2" id="KW-0813">Transport</keyword>
<name>A0A1I2JH83_9GAMM</name>
<reference evidence="7" key="1">
    <citation type="submission" date="2016-10" db="EMBL/GenBank/DDBJ databases">
        <authorList>
            <person name="Varghese N."/>
            <person name="Submissions S."/>
        </authorList>
    </citation>
    <scope>NUCLEOTIDE SEQUENCE [LARGE SCALE GENOMIC DNA]</scope>
    <source>
        <strain evidence="7">UNC178MFTsu3.1</strain>
    </source>
</reference>
<proteinExistence type="inferred from homology"/>
<dbReference type="InterPro" id="IPR003439">
    <property type="entry name" value="ABC_transporter-like_ATP-bd"/>
</dbReference>
<evidence type="ECO:0000256" key="1">
    <source>
        <dbReference type="ARBA" id="ARBA00005417"/>
    </source>
</evidence>
<sequence>MQRESVAVGFPPHGLPVLDAPVLELDQASVLRGERLILEALSLRVGAGEHTAILGANGSGKSTLVKLITRQLYPLARQDGRPSVRVFGRERWHVAELRSLLGIVSPALQLDYTTDTPLEVFDAVVSGFFAARGLGPDHRPTPAMRERAQEALAQMGIAHLRGRELATLSTGEARRVLIARALVHRPRALLLDEPSAGLDLATRRHFLESLRTLARGGTTLLLVTHHIEEIVPEIGRVLLLREGKALRHGDKAGVLTDDALSEAFGMRVRVGREGDYFSASVRE</sequence>
<dbReference type="GO" id="GO:0005524">
    <property type="term" value="F:ATP binding"/>
    <property type="evidence" value="ECO:0007669"/>
    <property type="project" value="UniProtKB-KW"/>
</dbReference>
<keyword evidence="4 6" id="KW-0067">ATP-binding</keyword>
<dbReference type="AlphaFoldDB" id="A0A1I2JH83"/>
<dbReference type="Proteomes" id="UP000199477">
    <property type="component" value="Unassembled WGS sequence"/>
</dbReference>
<dbReference type="PROSITE" id="PS50893">
    <property type="entry name" value="ABC_TRANSPORTER_2"/>
    <property type="match status" value="1"/>
</dbReference>
<keyword evidence="7" id="KW-1185">Reference proteome</keyword>
<evidence type="ECO:0000256" key="4">
    <source>
        <dbReference type="ARBA" id="ARBA00022840"/>
    </source>
</evidence>
<dbReference type="RefSeq" id="WP_231504136.1">
    <property type="nucleotide sequence ID" value="NZ_FONH01000024.1"/>
</dbReference>
<accession>A0A1I2JH83</accession>
<evidence type="ECO:0000256" key="2">
    <source>
        <dbReference type="ARBA" id="ARBA00022448"/>
    </source>
</evidence>